<name>A0ABZ0NWJ1_CERBT</name>
<gene>
    <name evidence="6" type="ORF">RHO25_008509</name>
</gene>
<feature type="domain" description="GPI inositol-deacylase winged helix" evidence="3">
    <location>
        <begin position="546"/>
        <end position="622"/>
    </location>
</feature>
<feature type="domain" description="DUF7708" evidence="4">
    <location>
        <begin position="66"/>
        <end position="206"/>
    </location>
</feature>
<dbReference type="Pfam" id="PF24809">
    <property type="entry name" value="DUF7708"/>
    <property type="match status" value="1"/>
</dbReference>
<organism evidence="6 7">
    <name type="scientific">Cercospora beticola</name>
    <name type="common">Sugarbeet leaf spot fungus</name>
    <dbReference type="NCBI Taxonomy" id="122368"/>
    <lineage>
        <taxon>Eukaryota</taxon>
        <taxon>Fungi</taxon>
        <taxon>Dikarya</taxon>
        <taxon>Ascomycota</taxon>
        <taxon>Pezizomycotina</taxon>
        <taxon>Dothideomycetes</taxon>
        <taxon>Dothideomycetidae</taxon>
        <taxon>Mycosphaerellales</taxon>
        <taxon>Mycosphaerellaceae</taxon>
        <taxon>Cercospora</taxon>
    </lineage>
</organism>
<evidence type="ECO:0000259" key="4">
    <source>
        <dbReference type="Pfam" id="PF24809"/>
    </source>
</evidence>
<evidence type="ECO:0000259" key="5">
    <source>
        <dbReference type="Pfam" id="PF24883"/>
    </source>
</evidence>
<evidence type="ECO:0000313" key="6">
    <source>
        <dbReference type="EMBL" id="WPB03865.1"/>
    </source>
</evidence>
<proteinExistence type="predicted"/>
<dbReference type="PANTHER" id="PTHR10039">
    <property type="entry name" value="AMELOGENIN"/>
    <property type="match status" value="1"/>
</dbReference>
<evidence type="ECO:0008006" key="8">
    <source>
        <dbReference type="Google" id="ProtNLM"/>
    </source>
</evidence>
<feature type="domain" description="Nephrocystin 3-like N-terminal" evidence="5">
    <location>
        <begin position="266"/>
        <end position="428"/>
    </location>
</feature>
<dbReference type="Gene3D" id="3.40.50.300">
    <property type="entry name" value="P-loop containing nucleotide triphosphate hydrolases"/>
    <property type="match status" value="1"/>
</dbReference>
<dbReference type="Pfam" id="PF22939">
    <property type="entry name" value="WHD_GPIID"/>
    <property type="match status" value="1"/>
</dbReference>
<evidence type="ECO:0000259" key="3">
    <source>
        <dbReference type="Pfam" id="PF22939"/>
    </source>
</evidence>
<dbReference type="GeneID" id="35431701"/>
<dbReference type="SUPFAM" id="SSF52540">
    <property type="entry name" value="P-loop containing nucleoside triphosphate hydrolases"/>
    <property type="match status" value="1"/>
</dbReference>
<dbReference type="Pfam" id="PF24883">
    <property type="entry name" value="NPHP3_N"/>
    <property type="match status" value="1"/>
</dbReference>
<dbReference type="InterPro" id="IPR056884">
    <property type="entry name" value="NPHP3-like_N"/>
</dbReference>
<dbReference type="InterPro" id="IPR056125">
    <property type="entry name" value="DUF7708"/>
</dbReference>
<dbReference type="InterPro" id="IPR027417">
    <property type="entry name" value="P-loop_NTPase"/>
</dbReference>
<dbReference type="Proteomes" id="UP001302367">
    <property type="component" value="Chromosome 5"/>
</dbReference>
<evidence type="ECO:0000256" key="1">
    <source>
        <dbReference type="ARBA" id="ARBA00022737"/>
    </source>
</evidence>
<evidence type="ECO:0000313" key="7">
    <source>
        <dbReference type="Proteomes" id="UP001302367"/>
    </source>
</evidence>
<reference evidence="6 7" key="1">
    <citation type="submission" date="2023-09" db="EMBL/GenBank/DDBJ databases">
        <title>Complete-Gapless Cercospora beticola genome.</title>
        <authorList>
            <person name="Wyatt N.A."/>
            <person name="Spanner R.E."/>
            <person name="Bolton M.D."/>
        </authorList>
    </citation>
    <scope>NUCLEOTIDE SEQUENCE [LARGE SCALE GENOMIC DNA]</scope>
    <source>
        <strain evidence="6">Cb09-40</strain>
    </source>
</reference>
<evidence type="ECO:0000256" key="2">
    <source>
        <dbReference type="SAM" id="MobiDB-lite"/>
    </source>
</evidence>
<dbReference type="PANTHER" id="PTHR10039:SF14">
    <property type="entry name" value="NACHT DOMAIN-CONTAINING PROTEIN"/>
    <property type="match status" value="1"/>
</dbReference>
<feature type="region of interest" description="Disordered" evidence="2">
    <location>
        <begin position="1122"/>
        <end position="1190"/>
    </location>
</feature>
<keyword evidence="1" id="KW-0677">Repeat</keyword>
<protein>
    <recommendedName>
        <fullName evidence="8">NACHT domain-containing protein</fullName>
    </recommendedName>
</protein>
<accession>A0ABZ0NWJ1</accession>
<dbReference type="RefSeq" id="XP_065459137.1">
    <property type="nucleotide sequence ID" value="XM_065603065.1"/>
</dbReference>
<dbReference type="InterPro" id="IPR054471">
    <property type="entry name" value="GPIID_WHD"/>
</dbReference>
<keyword evidence="7" id="KW-1185">Reference proteome</keyword>
<sequence>MSSNGPSSGQALANIQRAFESFQQTVKHDDARTFSSTALHDVWRAAKDVESTLAARQKARNLSKIQPFLDGLEHYSKAIEVLCNGTPYLPWIWPPIKLCLIIASDSIDAFEKLIQAYADIGEALPRFGLLADALKGNQDFQNVLALYYCDILSFHQRAYRLFTQNAWQRFFNTAWKRFDIHFSSILDDLKKHRNLVDAEANAHSIASIRQIAATCHDLREKAAEEAAAREKQRTDMLLPSVLAWLDVGSALDEDKIQRSSETCHPGSCLWFLNHNAVKRCLAQGSKNNKLWIHGKPGSGKSVLSVQLAQDLKSQLYSTVVFYMCDFRIADRNTRSTILRHVVAQLIAQHPDLAAFVQEEYMLKRREPSATCLKELIAALSSNLKSTRIIIDGLDESPIKEHQTLLKDLLSIVDDVSKTSKCTLMLFSRGIPTIDRLLKKQQRINLDGETEAVRGAIRMYVKHEISKFINEQDYLILTSVDIGNLEESIVEKADGMFLWVRLVLESLENIHSMHELRSHVEQLPKGLEAAYARVLHQFDTDLTDVKKTQIKRIFGWIAFAEQPLTIQEVLNGVVYSTEPYSLDEYTALTQAVLDLAKPLVEITPHGTISFVHFTVKEYVLHKDSGQTGPYLDRTLALRNIVLASCLSLWDSLDLVDPAVNQADALLRILKGHFSLQPYIAKNWLLHFQQFSKFASGDDGTCDDQLLTALWRLIHRHALLTAARNVSPPPLLIELRRTDLLQRVQEIPDCYVQVRWVMDESYMPSTDGRGQPQQDPNHDFDDATSLQPLCLVLEATRVLTSHMEDLMKPDAASRYSGIDPQMLDSFRNLNAPRALTCRVPDCSRRLDSYPDEAARDIHEHTHADRYLCSELSCTFNSAMGFGSAKALAAHRKRFHGESLPHIPVFRRTGIARSTSSGGRQAALRGGALQVQVTPDLQVQHMQQADAARQQGRQNSVVQQTDLQSIHSNLMTPGWRQDDNPKLPTGLERDRLPASYSDRQIYMSPPKFSNGFAPPSRASLVERSLERRDPFNQESVPPNGGLEEFEAIEKYQFPALYPDDQISNNERADYISPPEINIDFAPPSRASSVERSLERRDPFDQESVPPNSGLEEFEAIEKYQFPVSYPDDQISNNERADYMSPPEINIDFAPPSRASSVERSLERRDLFDQESFTELRVPPNGVRNIAQQARSQS</sequence>
<dbReference type="EMBL" id="CP134188">
    <property type="protein sequence ID" value="WPB03865.1"/>
    <property type="molecule type" value="Genomic_DNA"/>
</dbReference>
<feature type="region of interest" description="Disordered" evidence="2">
    <location>
        <begin position="1071"/>
        <end position="1106"/>
    </location>
</feature>